<gene>
    <name evidence="3" type="ORF">LHJ74_22440</name>
</gene>
<name>A0ABT2JXL0_9ACTN</name>
<feature type="chain" id="PRO_5047490388" description="Secreted protein" evidence="2">
    <location>
        <begin position="28"/>
        <end position="66"/>
    </location>
</feature>
<evidence type="ECO:0008006" key="5">
    <source>
        <dbReference type="Google" id="ProtNLM"/>
    </source>
</evidence>
<evidence type="ECO:0000313" key="3">
    <source>
        <dbReference type="EMBL" id="MCT2592635.1"/>
    </source>
</evidence>
<proteinExistence type="predicted"/>
<evidence type="ECO:0000313" key="4">
    <source>
        <dbReference type="Proteomes" id="UP001156389"/>
    </source>
</evidence>
<feature type="compositionally biased region" description="Polar residues" evidence="1">
    <location>
        <begin position="41"/>
        <end position="54"/>
    </location>
</feature>
<dbReference type="Proteomes" id="UP001156389">
    <property type="component" value="Unassembled WGS sequence"/>
</dbReference>
<keyword evidence="4" id="KW-1185">Reference proteome</keyword>
<comment type="caution">
    <text evidence="3">The sequence shown here is derived from an EMBL/GenBank/DDBJ whole genome shotgun (WGS) entry which is preliminary data.</text>
</comment>
<organism evidence="3 4">
    <name type="scientific">Streptomyces gossypii</name>
    <dbReference type="NCBI Taxonomy" id="2883101"/>
    <lineage>
        <taxon>Bacteria</taxon>
        <taxon>Bacillati</taxon>
        <taxon>Actinomycetota</taxon>
        <taxon>Actinomycetes</taxon>
        <taxon>Kitasatosporales</taxon>
        <taxon>Streptomycetaceae</taxon>
        <taxon>Streptomyces</taxon>
    </lineage>
</organism>
<dbReference type="EMBL" id="JAJAGO010000011">
    <property type="protein sequence ID" value="MCT2592635.1"/>
    <property type="molecule type" value="Genomic_DNA"/>
</dbReference>
<feature type="region of interest" description="Disordered" evidence="1">
    <location>
        <begin position="34"/>
        <end position="66"/>
    </location>
</feature>
<sequence>MTRPKKFLVLAAFGAGIIAGAAAPALAHHQQALAQGSSQASTEILANRHGTSIPLSGPDQGNRHGT</sequence>
<accession>A0ABT2JXL0</accession>
<dbReference type="RefSeq" id="WP_260219969.1">
    <property type="nucleotide sequence ID" value="NZ_JAJAGO010000011.1"/>
</dbReference>
<evidence type="ECO:0000256" key="1">
    <source>
        <dbReference type="SAM" id="MobiDB-lite"/>
    </source>
</evidence>
<evidence type="ECO:0000256" key="2">
    <source>
        <dbReference type="SAM" id="SignalP"/>
    </source>
</evidence>
<keyword evidence="2" id="KW-0732">Signal</keyword>
<feature type="signal peptide" evidence="2">
    <location>
        <begin position="1"/>
        <end position="27"/>
    </location>
</feature>
<protein>
    <recommendedName>
        <fullName evidence="5">Secreted protein</fullName>
    </recommendedName>
</protein>
<reference evidence="3 4" key="1">
    <citation type="submission" date="2021-10" db="EMBL/GenBank/DDBJ databases">
        <title>Streptomyces gossypii sp. nov., isolated from soil collected from cotton field.</title>
        <authorList>
            <person name="Ge X."/>
            <person name="Chen X."/>
            <person name="Liu W."/>
        </authorList>
    </citation>
    <scope>NUCLEOTIDE SEQUENCE [LARGE SCALE GENOMIC DNA]</scope>
    <source>
        <strain evidence="3 4">N2-109</strain>
    </source>
</reference>